<dbReference type="InterPro" id="IPR042217">
    <property type="entry name" value="T4SS_VirB10/TrbI"/>
</dbReference>
<feature type="compositionally biased region" description="Gly residues" evidence="7">
    <location>
        <begin position="163"/>
        <end position="180"/>
    </location>
</feature>
<comment type="subcellular location">
    <subcellularLocation>
        <location evidence="1">Membrane</location>
        <topology evidence="1">Single-pass membrane protein</topology>
    </subcellularLocation>
</comment>
<dbReference type="Gene3D" id="2.40.128.260">
    <property type="entry name" value="Type IV secretion system, VirB10/TraB/TrbI"/>
    <property type="match status" value="1"/>
</dbReference>
<keyword evidence="5" id="KW-0472">Membrane</keyword>
<evidence type="ECO:0000256" key="1">
    <source>
        <dbReference type="ARBA" id="ARBA00004167"/>
    </source>
</evidence>
<protein>
    <submittedName>
        <fullName evidence="8">Type VI secretion protein</fullName>
    </submittedName>
</protein>
<dbReference type="InterPro" id="IPR005498">
    <property type="entry name" value="T4SS_VirB10/TraB/TrbI"/>
</dbReference>
<evidence type="ECO:0000256" key="3">
    <source>
        <dbReference type="ARBA" id="ARBA00022692"/>
    </source>
</evidence>
<feature type="region of interest" description="Disordered" evidence="7">
    <location>
        <begin position="147"/>
        <end position="187"/>
    </location>
</feature>
<gene>
    <name evidence="8" type="ORF">MB84_29960</name>
</gene>
<keyword evidence="8" id="KW-0614">Plasmid</keyword>
<keyword evidence="4" id="KW-1133">Transmembrane helix</keyword>
<dbReference type="OrthoDB" id="9766860at2"/>
<organism evidence="8 9">
    <name type="scientific">Pandoraea oxalativorans</name>
    <dbReference type="NCBI Taxonomy" id="573737"/>
    <lineage>
        <taxon>Bacteria</taxon>
        <taxon>Pseudomonadati</taxon>
        <taxon>Pseudomonadota</taxon>
        <taxon>Betaproteobacteria</taxon>
        <taxon>Burkholderiales</taxon>
        <taxon>Burkholderiaceae</taxon>
        <taxon>Pandoraea</taxon>
    </lineage>
</organism>
<evidence type="ECO:0000256" key="2">
    <source>
        <dbReference type="ARBA" id="ARBA00010265"/>
    </source>
</evidence>
<dbReference type="AlphaFoldDB" id="A0A0G3ICP3"/>
<accession>A0A0G3ICP3</accession>
<evidence type="ECO:0000313" key="8">
    <source>
        <dbReference type="EMBL" id="AKK24987.1"/>
    </source>
</evidence>
<dbReference type="PATRIC" id="fig|573737.6.peg.6051"/>
<keyword evidence="3" id="KW-0812">Transmembrane</keyword>
<sequence>MSDPARQPDEDREAAVREWEQHHHHSLVADGRTRTAGGIAMVAIAAAVLGAAGYIKHVSSEPAKPAGNSDLSIAERKPVPKLKDQEVAGVPVAASAPVGPVVPATTPASATPGDDPMAAQREQMEMQRQEQARRMLEARMKSAIIAPNSNNPAAGARGDAGQAHGGALGGGSGGSGGGGAQDPNSRFARAVSGNGVAVSPAHQIDNLPYKILQGKLIEAVLEPRAISDLPGMVCATVQRDVYGAQGRHKLIPWGSRVCGVYSAEVRKGQDRLFVIWNTVRRPDGVEVALDSVGADQLGTAGMGGLVDRHFAEVFGMSALLSIIGAGAATVGVNPVDQYNSAAAYRQSVQQAAAQTSQSVLQPYINIAPTITVPAGSRVRIYVNKDLDFTPVYQADIDATRDAAKHGGVTFIQ</sequence>
<dbReference type="Pfam" id="PF03743">
    <property type="entry name" value="TrbI"/>
    <property type="match status" value="1"/>
</dbReference>
<dbReference type="GO" id="GO:0016020">
    <property type="term" value="C:membrane"/>
    <property type="evidence" value="ECO:0007669"/>
    <property type="project" value="UniProtKB-SubCell"/>
</dbReference>
<evidence type="ECO:0000313" key="9">
    <source>
        <dbReference type="Proteomes" id="UP000035050"/>
    </source>
</evidence>
<dbReference type="EMBL" id="CP011519">
    <property type="protein sequence ID" value="AKK24987.1"/>
    <property type="molecule type" value="Genomic_DNA"/>
</dbReference>
<reference evidence="8" key="1">
    <citation type="submission" date="2016-06" db="EMBL/GenBank/DDBJ databases">
        <title>Pandoraea oxalativorans DSM 23570 Genome Sequencing.</title>
        <authorList>
            <person name="Ee R."/>
            <person name="Lim Y.-L."/>
            <person name="Yong D."/>
            <person name="Yin W.-F."/>
            <person name="Chan K.-G."/>
        </authorList>
    </citation>
    <scope>NUCLEOTIDE SEQUENCE</scope>
    <source>
        <strain evidence="8">DSM 23570</strain>
        <plasmid evidence="8">pPO70-2</plasmid>
    </source>
</reference>
<feature type="coiled-coil region" evidence="6">
    <location>
        <begin position="119"/>
        <end position="146"/>
    </location>
</feature>
<evidence type="ECO:0000256" key="4">
    <source>
        <dbReference type="ARBA" id="ARBA00022989"/>
    </source>
</evidence>
<feature type="compositionally biased region" description="Low complexity" evidence="7">
    <location>
        <begin position="147"/>
        <end position="162"/>
    </location>
</feature>
<dbReference type="Proteomes" id="UP000035050">
    <property type="component" value="Plasmid pPO70-2"/>
</dbReference>
<comment type="similarity">
    <text evidence="2">Belongs to the TrbI/VirB10 family.</text>
</comment>
<dbReference type="RefSeq" id="WP_052654727.1">
    <property type="nucleotide sequence ID" value="NZ_CP011519.2"/>
</dbReference>
<feature type="region of interest" description="Disordered" evidence="7">
    <location>
        <begin position="97"/>
        <end position="116"/>
    </location>
</feature>
<keyword evidence="9" id="KW-1185">Reference proteome</keyword>
<dbReference type="KEGG" id="pox:MB84_29960"/>
<feature type="compositionally biased region" description="Basic and acidic residues" evidence="7">
    <location>
        <begin position="1"/>
        <end position="21"/>
    </location>
</feature>
<geneLocation type="plasmid" evidence="8 9">
    <name>pPO70-2</name>
</geneLocation>
<keyword evidence="6" id="KW-0175">Coiled coil</keyword>
<proteinExistence type="inferred from homology"/>
<evidence type="ECO:0000256" key="6">
    <source>
        <dbReference type="SAM" id="Coils"/>
    </source>
</evidence>
<evidence type="ECO:0000256" key="5">
    <source>
        <dbReference type="ARBA" id="ARBA00023136"/>
    </source>
</evidence>
<feature type="region of interest" description="Disordered" evidence="7">
    <location>
        <begin position="1"/>
        <end position="30"/>
    </location>
</feature>
<dbReference type="CDD" id="cd16429">
    <property type="entry name" value="VirB10"/>
    <property type="match status" value="1"/>
</dbReference>
<evidence type="ECO:0000256" key="7">
    <source>
        <dbReference type="SAM" id="MobiDB-lite"/>
    </source>
</evidence>
<name>A0A0G3ICP3_9BURK</name>